<organism evidence="10 11">
    <name type="scientific">Candidatus Bacteroides avicola</name>
    <dbReference type="NCBI Taxonomy" id="2838468"/>
    <lineage>
        <taxon>Bacteria</taxon>
        <taxon>Pseudomonadati</taxon>
        <taxon>Bacteroidota</taxon>
        <taxon>Bacteroidia</taxon>
        <taxon>Bacteroidales</taxon>
        <taxon>Bacteroidaceae</taxon>
        <taxon>Bacteroides</taxon>
    </lineage>
</organism>
<feature type="domain" description="Sulfatase N-terminal" evidence="9">
    <location>
        <begin position="31"/>
        <end position="344"/>
    </location>
</feature>
<dbReference type="InterPro" id="IPR000917">
    <property type="entry name" value="Sulfatase_N"/>
</dbReference>
<protein>
    <submittedName>
        <fullName evidence="10">Sulfatase</fullName>
    </submittedName>
</protein>
<dbReference type="PROSITE" id="PS51257">
    <property type="entry name" value="PROKAR_LIPOPROTEIN"/>
    <property type="match status" value="1"/>
</dbReference>
<comment type="PTM">
    <text evidence="7">The conversion to 3-oxoalanine (also known as C-formylglycine, FGly), of a serine or cysteine residue in prokaryotes and of a cysteine residue in eukaryotes, is critical for catalytic activity.</text>
</comment>
<proteinExistence type="inferred from homology"/>
<evidence type="ECO:0000256" key="7">
    <source>
        <dbReference type="PIRSR" id="PIRSR600917-52"/>
    </source>
</evidence>
<dbReference type="SUPFAM" id="SSF53649">
    <property type="entry name" value="Alkaline phosphatase-like"/>
    <property type="match status" value="1"/>
</dbReference>
<dbReference type="EMBL" id="DWZI01000060">
    <property type="protein sequence ID" value="HJA86875.1"/>
    <property type="molecule type" value="Genomic_DNA"/>
</dbReference>
<reference evidence="10" key="1">
    <citation type="journal article" date="2021" name="PeerJ">
        <title>Extensive microbial diversity within the chicken gut microbiome revealed by metagenomics and culture.</title>
        <authorList>
            <person name="Gilroy R."/>
            <person name="Ravi A."/>
            <person name="Getino M."/>
            <person name="Pursley I."/>
            <person name="Horton D.L."/>
            <person name="Alikhan N.F."/>
            <person name="Baker D."/>
            <person name="Gharbi K."/>
            <person name="Hall N."/>
            <person name="Watson M."/>
            <person name="Adriaenssens E.M."/>
            <person name="Foster-Nyarko E."/>
            <person name="Jarju S."/>
            <person name="Secka A."/>
            <person name="Antonio M."/>
            <person name="Oren A."/>
            <person name="Chaudhuri R.R."/>
            <person name="La Ragione R."/>
            <person name="Hildebrand F."/>
            <person name="Pallen M.J."/>
        </authorList>
    </citation>
    <scope>NUCLEOTIDE SEQUENCE</scope>
    <source>
        <strain evidence="10">ChiHjej12B11-9795</strain>
    </source>
</reference>
<evidence type="ECO:0000256" key="6">
    <source>
        <dbReference type="ARBA" id="ARBA00022837"/>
    </source>
</evidence>
<name>A0A9D2HWM6_9BACE</name>
<accession>A0A9D2HWM6</accession>
<evidence type="ECO:0000256" key="1">
    <source>
        <dbReference type="ARBA" id="ARBA00001913"/>
    </source>
</evidence>
<dbReference type="InterPro" id="IPR050738">
    <property type="entry name" value="Sulfatase"/>
</dbReference>
<dbReference type="Pfam" id="PF00884">
    <property type="entry name" value="Sulfatase"/>
    <property type="match status" value="1"/>
</dbReference>
<dbReference type="CDD" id="cd16144">
    <property type="entry name" value="ARS_like"/>
    <property type="match status" value="1"/>
</dbReference>
<dbReference type="PROSITE" id="PS00149">
    <property type="entry name" value="SULFATASE_2"/>
    <property type="match status" value="1"/>
</dbReference>
<dbReference type="GO" id="GO:0046872">
    <property type="term" value="F:metal ion binding"/>
    <property type="evidence" value="ECO:0007669"/>
    <property type="project" value="UniProtKB-KW"/>
</dbReference>
<evidence type="ECO:0000256" key="4">
    <source>
        <dbReference type="ARBA" id="ARBA00022729"/>
    </source>
</evidence>
<feature type="signal peptide" evidence="8">
    <location>
        <begin position="1"/>
        <end position="23"/>
    </location>
</feature>
<keyword evidence="5" id="KW-0378">Hydrolase</keyword>
<evidence type="ECO:0000256" key="2">
    <source>
        <dbReference type="ARBA" id="ARBA00008779"/>
    </source>
</evidence>
<dbReference type="PANTHER" id="PTHR42693:SF42">
    <property type="entry name" value="ARYLSULFATASE G"/>
    <property type="match status" value="1"/>
</dbReference>
<dbReference type="InterPro" id="IPR017850">
    <property type="entry name" value="Alkaline_phosphatase_core_sf"/>
</dbReference>
<evidence type="ECO:0000313" key="10">
    <source>
        <dbReference type="EMBL" id="HJA86875.1"/>
    </source>
</evidence>
<comment type="cofactor">
    <cofactor evidence="1">
        <name>Ca(2+)</name>
        <dbReference type="ChEBI" id="CHEBI:29108"/>
    </cofactor>
</comment>
<evidence type="ECO:0000256" key="5">
    <source>
        <dbReference type="ARBA" id="ARBA00022801"/>
    </source>
</evidence>
<dbReference type="Proteomes" id="UP000823862">
    <property type="component" value="Unassembled WGS sequence"/>
</dbReference>
<dbReference type="PANTHER" id="PTHR42693">
    <property type="entry name" value="ARYLSULFATASE FAMILY MEMBER"/>
    <property type="match status" value="1"/>
</dbReference>
<evidence type="ECO:0000259" key="9">
    <source>
        <dbReference type="Pfam" id="PF00884"/>
    </source>
</evidence>
<evidence type="ECO:0000256" key="3">
    <source>
        <dbReference type="ARBA" id="ARBA00022723"/>
    </source>
</evidence>
<reference evidence="10" key="2">
    <citation type="submission" date="2021-04" db="EMBL/GenBank/DDBJ databases">
        <authorList>
            <person name="Gilroy R."/>
        </authorList>
    </citation>
    <scope>NUCLEOTIDE SEQUENCE</scope>
    <source>
        <strain evidence="10">ChiHjej12B11-9795</strain>
    </source>
</reference>
<feature type="modified residue" description="3-oxoalanine (Ser)" evidence="7">
    <location>
        <position position="79"/>
    </location>
</feature>
<dbReference type="GO" id="GO:0004065">
    <property type="term" value="F:arylsulfatase activity"/>
    <property type="evidence" value="ECO:0007669"/>
    <property type="project" value="TreeGrafter"/>
</dbReference>
<dbReference type="Gene3D" id="3.30.1120.10">
    <property type="match status" value="1"/>
</dbReference>
<comment type="caution">
    <text evidence="10">The sequence shown here is derived from an EMBL/GenBank/DDBJ whole genome shotgun (WGS) entry which is preliminary data.</text>
</comment>
<keyword evidence="6" id="KW-0106">Calcium</keyword>
<evidence type="ECO:0000313" key="11">
    <source>
        <dbReference type="Proteomes" id="UP000823862"/>
    </source>
</evidence>
<gene>
    <name evidence="10" type="ORF">H9950_11935</name>
</gene>
<evidence type="ECO:0000256" key="8">
    <source>
        <dbReference type="SAM" id="SignalP"/>
    </source>
</evidence>
<comment type="similarity">
    <text evidence="2">Belongs to the sulfatase family.</text>
</comment>
<keyword evidence="4 8" id="KW-0732">Signal</keyword>
<dbReference type="InterPro" id="IPR024607">
    <property type="entry name" value="Sulfatase_CS"/>
</dbReference>
<feature type="chain" id="PRO_5039235077" evidence="8">
    <location>
        <begin position="24"/>
        <end position="469"/>
    </location>
</feature>
<sequence length="469" mass="52708">MKKHLPVNLAVLSAIGCTLPVTAQEVKEERPNIILINIDDLGWTDLSGNGSGYYETPNIDKLREAGIWFPQAYAGAANSAPSRACMLTGQYAPRHGIYTVGSSERGKAAHRKLIPIPNHESLPDGFQILPRVLQEAGYQTFHVGKWHVTNDPTPCGIDKNIGGNHAGNPSTYFSPYHNANLSDGPEGEFLTDRLGREAAELIRKADRSRPFFLYYATYAVHTPLQAEPELIQKYKEKPATEAHHNPTYAALVEAMDRNVGRVWQAVQDNGLEDNTLIIFTSDNGGVYDISKQWPLRAGKGSFYEGGIRVPLVFYWKDVFEHRTYPDVAVSQLDIFPTLLTLTGISPDHLLLDGMDLTGLLRSGKDAKVSERVLYWHFPAYLEGGNVETTDRRFRTRPVSVVRQGEWKLIENYETGKYELYNVVNDISEREELSGTYPQKVEELSRVLDQWKEEVHAPVPTELNPDYKNP</sequence>
<keyword evidence="3" id="KW-0479">Metal-binding</keyword>
<dbReference type="Gene3D" id="3.40.720.10">
    <property type="entry name" value="Alkaline Phosphatase, subunit A"/>
    <property type="match status" value="1"/>
</dbReference>
<dbReference type="AlphaFoldDB" id="A0A9D2HWM6"/>